<keyword evidence="1 4" id="KW-0328">Glycosyltransferase</keyword>
<keyword evidence="3 4" id="KW-0819">tRNA processing</keyword>
<dbReference type="NCBIfam" id="TIGR00449">
    <property type="entry name" value="tgt_general"/>
    <property type="match status" value="1"/>
</dbReference>
<feature type="binding site" evidence="4">
    <location>
        <position position="330"/>
    </location>
    <ligand>
        <name>Zn(2+)</name>
        <dbReference type="ChEBI" id="CHEBI:29105"/>
    </ligand>
</feature>
<keyword evidence="4" id="KW-0479">Metal-binding</keyword>
<comment type="catalytic activity">
    <reaction evidence="4">
        <text>7-aminomethyl-7-carbaguanine + guanosine(34) in tRNA = 7-aminomethyl-7-carbaguanosine(34) in tRNA + guanine</text>
        <dbReference type="Rhea" id="RHEA:24104"/>
        <dbReference type="Rhea" id="RHEA-COMP:10341"/>
        <dbReference type="Rhea" id="RHEA-COMP:10342"/>
        <dbReference type="ChEBI" id="CHEBI:16235"/>
        <dbReference type="ChEBI" id="CHEBI:58703"/>
        <dbReference type="ChEBI" id="CHEBI:74269"/>
        <dbReference type="ChEBI" id="CHEBI:82833"/>
        <dbReference type="EC" id="2.4.2.29"/>
    </reaction>
</comment>
<dbReference type="PANTHER" id="PTHR46499:SF1">
    <property type="entry name" value="QUEUINE TRNA-RIBOSYLTRANSFERASE"/>
    <property type="match status" value="1"/>
</dbReference>
<dbReference type="InterPro" id="IPR036511">
    <property type="entry name" value="TGT-like_sf"/>
</dbReference>
<dbReference type="GO" id="GO:0008616">
    <property type="term" value="P:tRNA queuosine(34) biosynthetic process"/>
    <property type="evidence" value="ECO:0007669"/>
    <property type="project" value="UniProtKB-UniRule"/>
</dbReference>
<evidence type="ECO:0000256" key="2">
    <source>
        <dbReference type="ARBA" id="ARBA00022679"/>
    </source>
</evidence>
<keyword evidence="4" id="KW-0862">Zinc</keyword>
<dbReference type="GO" id="GO:0046872">
    <property type="term" value="F:metal ion binding"/>
    <property type="evidence" value="ECO:0007669"/>
    <property type="project" value="UniProtKB-KW"/>
</dbReference>
<reference evidence="6 7" key="1">
    <citation type="journal article" date="2016" name="Nat. Commun.">
        <title>Thousands of microbial genomes shed light on interconnected biogeochemical processes in an aquifer system.</title>
        <authorList>
            <person name="Anantharaman K."/>
            <person name="Brown C.T."/>
            <person name="Hug L.A."/>
            <person name="Sharon I."/>
            <person name="Castelle C.J."/>
            <person name="Probst A.J."/>
            <person name="Thomas B.C."/>
            <person name="Singh A."/>
            <person name="Wilkins M.J."/>
            <person name="Karaoz U."/>
            <person name="Brodie E.L."/>
            <person name="Williams K.H."/>
            <person name="Hubbard S.S."/>
            <person name="Banfield J.F."/>
        </authorList>
    </citation>
    <scope>NUCLEOTIDE SEQUENCE [LARGE SCALE GENOMIC DNA]</scope>
</reference>
<comment type="pathway">
    <text evidence="4">tRNA modification; tRNA-queuosine biosynthesis.</text>
</comment>
<dbReference type="SUPFAM" id="SSF51713">
    <property type="entry name" value="tRNA-guanine transglycosylase"/>
    <property type="match status" value="1"/>
</dbReference>
<evidence type="ECO:0000259" key="5">
    <source>
        <dbReference type="Pfam" id="PF01702"/>
    </source>
</evidence>
<feature type="binding site" evidence="4">
    <location>
        <begin position="93"/>
        <end position="97"/>
    </location>
    <ligand>
        <name>substrate</name>
    </ligand>
</feature>
<feature type="binding site" evidence="4">
    <location>
        <position position="361"/>
    </location>
    <ligand>
        <name>Zn(2+)</name>
        <dbReference type="ChEBI" id="CHEBI:29105"/>
    </ligand>
</feature>
<comment type="subunit">
    <text evidence="4">Homodimer. Within each dimer, one monomer is responsible for RNA recognition and catalysis, while the other monomer binds to the replacement base PreQ1.</text>
</comment>
<name>A0A1G2FAS8_9BACT</name>
<feature type="binding site" evidence="4">
    <location>
        <position position="335"/>
    </location>
    <ligand>
        <name>Zn(2+)</name>
        <dbReference type="ChEBI" id="CHEBI:29105"/>
    </ligand>
</feature>
<comment type="similarity">
    <text evidence="4">Belongs to the queuine tRNA-ribosyltransferase family.</text>
</comment>
<dbReference type="Proteomes" id="UP000176974">
    <property type="component" value="Unassembled WGS sequence"/>
</dbReference>
<evidence type="ECO:0000313" key="6">
    <source>
        <dbReference type="EMBL" id="OGZ35176.1"/>
    </source>
</evidence>
<feature type="binding site" evidence="4">
    <location>
        <position position="332"/>
    </location>
    <ligand>
        <name>Zn(2+)</name>
        <dbReference type="ChEBI" id="CHEBI:29105"/>
    </ligand>
</feature>
<keyword evidence="4" id="KW-0671">Queuosine biosynthesis</keyword>
<feature type="active site" description="Nucleophile" evidence="4">
    <location>
        <position position="292"/>
    </location>
</feature>
<dbReference type="InterPro" id="IPR004803">
    <property type="entry name" value="TGT"/>
</dbReference>
<feature type="binding site" evidence="4">
    <location>
        <position position="245"/>
    </location>
    <ligand>
        <name>substrate</name>
    </ligand>
</feature>
<comment type="cofactor">
    <cofactor evidence="4">
        <name>Zn(2+)</name>
        <dbReference type="ChEBI" id="CHEBI:29105"/>
    </cofactor>
    <text evidence="4">Binds 1 zinc ion per subunit.</text>
</comment>
<dbReference type="InterPro" id="IPR002616">
    <property type="entry name" value="tRNA_ribo_trans-like"/>
</dbReference>
<protein>
    <recommendedName>
        <fullName evidence="4">Queuine tRNA-ribosyltransferase</fullName>
        <ecNumber evidence="4">2.4.2.29</ecNumber>
    </recommendedName>
    <alternativeName>
        <fullName evidence="4">Guanine insertion enzyme</fullName>
    </alternativeName>
    <alternativeName>
        <fullName evidence="4">tRNA-guanine transglycosylase</fullName>
    </alternativeName>
</protein>
<proteinExistence type="inferred from homology"/>
<dbReference type="AlphaFoldDB" id="A0A1G2FAS8"/>
<dbReference type="GO" id="GO:0005829">
    <property type="term" value="C:cytosol"/>
    <property type="evidence" value="ECO:0007669"/>
    <property type="project" value="TreeGrafter"/>
</dbReference>
<keyword evidence="2 4" id="KW-0808">Transferase</keyword>
<dbReference type="Pfam" id="PF01702">
    <property type="entry name" value="TGT"/>
    <property type="match status" value="1"/>
</dbReference>
<evidence type="ECO:0000256" key="3">
    <source>
        <dbReference type="ARBA" id="ARBA00022694"/>
    </source>
</evidence>
<evidence type="ECO:0000256" key="4">
    <source>
        <dbReference type="HAMAP-Rule" id="MF_00168"/>
    </source>
</evidence>
<dbReference type="HAMAP" id="MF_00168">
    <property type="entry name" value="Q_tRNA_Tgt"/>
    <property type="match status" value="1"/>
</dbReference>
<dbReference type="GO" id="GO:0008479">
    <property type="term" value="F:tRNA-guanosine(34) queuine transglycosylase activity"/>
    <property type="evidence" value="ECO:0007669"/>
    <property type="project" value="UniProtKB-UniRule"/>
</dbReference>
<evidence type="ECO:0000256" key="1">
    <source>
        <dbReference type="ARBA" id="ARBA00022676"/>
    </source>
</evidence>
<feature type="binding site" evidence="4">
    <location>
        <position position="218"/>
    </location>
    <ligand>
        <name>substrate</name>
    </ligand>
</feature>
<dbReference type="UniPathway" id="UPA00392"/>
<feature type="active site" description="Proton acceptor" evidence="4">
    <location>
        <position position="93"/>
    </location>
</feature>
<accession>A0A1G2FAS8</accession>
<dbReference type="Gene3D" id="3.20.20.105">
    <property type="entry name" value="Queuine tRNA-ribosyltransferase-like"/>
    <property type="match status" value="1"/>
</dbReference>
<comment type="caution">
    <text evidence="6">The sequence shown here is derived from an EMBL/GenBank/DDBJ whole genome shotgun (WGS) entry which is preliminary data.</text>
</comment>
<feature type="region of interest" description="RNA binding; important for wobble base 34 recognition" evidence="4">
    <location>
        <begin position="297"/>
        <end position="301"/>
    </location>
</feature>
<dbReference type="PANTHER" id="PTHR46499">
    <property type="entry name" value="QUEUINE TRNA-RIBOSYLTRANSFERASE"/>
    <property type="match status" value="1"/>
</dbReference>
<feature type="domain" description="tRNA-guanine(15) transglycosylase-like" evidence="5">
    <location>
        <begin position="15"/>
        <end position="382"/>
    </location>
</feature>
<feature type="region of interest" description="RNA binding" evidence="4">
    <location>
        <begin position="273"/>
        <end position="279"/>
    </location>
</feature>
<dbReference type="InterPro" id="IPR050076">
    <property type="entry name" value="ArchSynthase1/Queuine_TRR"/>
</dbReference>
<comment type="function">
    <text evidence="4">Catalyzes the base-exchange of a guanine (G) residue with the queuine precursor 7-aminomethyl-7-deazaguanine (PreQ1) at position 34 (anticodon wobble position) in tRNAs with GU(N) anticodons (tRNA-Asp, -Asn, -His and -Tyr). Catalysis occurs through a double-displacement mechanism. The nucleophile active site attacks the C1' of nucleotide 34 to detach the guanine base from the RNA, forming a covalent enzyme-RNA intermediate. The proton acceptor active site deprotonates the incoming PreQ1, allowing a nucleophilic attack on the C1' of the ribose to form the product. After dissociation, two additional enzymatic reactions on the tRNA convert PreQ1 to queuine (Q), resulting in the hypermodified nucleoside queuosine (7-(((4,5-cis-dihydroxy-2-cyclopenten-1-yl)amino)methyl)-7-deazaguanosine).</text>
</comment>
<dbReference type="EMBL" id="MHMY01000016">
    <property type="protein sequence ID" value="OGZ35176.1"/>
    <property type="molecule type" value="Genomic_DNA"/>
</dbReference>
<gene>
    <name evidence="4" type="primary">tgt</name>
    <name evidence="6" type="ORF">A2815_01310</name>
</gene>
<dbReference type="EC" id="2.4.2.29" evidence="4"/>
<feature type="binding site" evidence="4">
    <location>
        <position position="176"/>
    </location>
    <ligand>
        <name>substrate</name>
    </ligand>
</feature>
<evidence type="ECO:0000313" key="7">
    <source>
        <dbReference type="Proteomes" id="UP000176974"/>
    </source>
</evidence>
<dbReference type="NCBIfam" id="TIGR00430">
    <property type="entry name" value="Q_tRNA_tgt"/>
    <property type="match status" value="1"/>
</dbReference>
<sequence>MPSFLKIIKKSKKSAARLGILKTSHGLIHTPAFLPCATQAAVKTLTPKEIKEIGFEGVLCNTYHLYLRPGEKNIKKLGGLHKFMNWFGPIATDSGGFQVFSLGFGLEHRVGKVLKGRDENNFNEEKAKGQQAKLAEIDENGVSFISHLDGSIHRFTPEKSIRIQEDLGADIIFAFDECTSPLASYGYTKKAMIRTHRWAKRCLKAKKRKDQLLFGVVQGGPFKDLRKESAKFISDLPLDGIGIGGSFGKDEMKKTLDWIRPYLPENKPRHLLGIGYLDDLKQAIKRGMDLFDCVYPTRLARHGTFLTNEREMNIFKAVYRLDKAPIVKNCACYTCQNFSRAYLRHLFKAGEILGSRLATFHNLWFMRQFIEEIKQAIKDNKF</sequence>
<organism evidence="6 7">
    <name type="scientific">Candidatus Portnoybacteria bacterium RIFCSPHIGHO2_01_FULL_40_12b</name>
    <dbReference type="NCBI Taxonomy" id="1801994"/>
    <lineage>
        <taxon>Bacteria</taxon>
        <taxon>Candidatus Portnoyibacteriota</taxon>
    </lineage>
</organism>